<dbReference type="EMBL" id="JAUTXU010000128">
    <property type="protein sequence ID" value="KAK3705583.1"/>
    <property type="molecule type" value="Genomic_DNA"/>
</dbReference>
<protein>
    <submittedName>
        <fullName evidence="1">Uncharacterized protein</fullName>
    </submittedName>
</protein>
<accession>A0ACC3MYC7</accession>
<dbReference type="Proteomes" id="UP001281147">
    <property type="component" value="Unassembled WGS sequence"/>
</dbReference>
<evidence type="ECO:0000313" key="2">
    <source>
        <dbReference type="Proteomes" id="UP001281147"/>
    </source>
</evidence>
<comment type="caution">
    <text evidence="1">The sequence shown here is derived from an EMBL/GenBank/DDBJ whole genome shotgun (WGS) entry which is preliminary data.</text>
</comment>
<proteinExistence type="predicted"/>
<evidence type="ECO:0000313" key="1">
    <source>
        <dbReference type="EMBL" id="KAK3705583.1"/>
    </source>
</evidence>
<name>A0ACC3MYC7_9PEZI</name>
<gene>
    <name evidence="1" type="ORF">LTR37_013191</name>
</gene>
<reference evidence="1" key="1">
    <citation type="submission" date="2023-07" db="EMBL/GenBank/DDBJ databases">
        <title>Black Yeasts Isolated from many extreme environments.</title>
        <authorList>
            <person name="Coleine C."/>
            <person name="Stajich J.E."/>
            <person name="Selbmann L."/>
        </authorList>
    </citation>
    <scope>NUCLEOTIDE SEQUENCE</scope>
    <source>
        <strain evidence="1">CCFEE 5714</strain>
    </source>
</reference>
<sequence length="155" mass="16815">MSLYPGVALITGAASGIGQATAVSFAREGCKQVAITDLDEAGLDETARLIKDAAPQDDVQILQKRTNVAAEDEVTGLLDAVVEQYGRIDYAANCAGIMSNNQRSDETSIADFDRINGVNYRGCWMTSRAELKQMLKQEPLPTYVNGNLAQRWKAD</sequence>
<keyword evidence="2" id="KW-1185">Reference proteome</keyword>
<organism evidence="1 2">
    <name type="scientific">Vermiconidia calcicola</name>
    <dbReference type="NCBI Taxonomy" id="1690605"/>
    <lineage>
        <taxon>Eukaryota</taxon>
        <taxon>Fungi</taxon>
        <taxon>Dikarya</taxon>
        <taxon>Ascomycota</taxon>
        <taxon>Pezizomycotina</taxon>
        <taxon>Dothideomycetes</taxon>
        <taxon>Dothideomycetidae</taxon>
        <taxon>Mycosphaerellales</taxon>
        <taxon>Extremaceae</taxon>
        <taxon>Vermiconidia</taxon>
    </lineage>
</organism>